<evidence type="ECO:0000256" key="3">
    <source>
        <dbReference type="ARBA" id="ARBA00022448"/>
    </source>
</evidence>
<organism evidence="11">
    <name type="scientific">hydrothermal vent metagenome</name>
    <dbReference type="NCBI Taxonomy" id="652676"/>
    <lineage>
        <taxon>unclassified sequences</taxon>
        <taxon>metagenomes</taxon>
        <taxon>ecological metagenomes</taxon>
    </lineage>
</organism>
<dbReference type="PANTHER" id="PTHR30614">
    <property type="entry name" value="MEMBRANE COMPONENT OF AMINO ACID ABC TRANSPORTER"/>
    <property type="match status" value="1"/>
</dbReference>
<evidence type="ECO:0000256" key="2">
    <source>
        <dbReference type="ARBA" id="ARBA00010072"/>
    </source>
</evidence>
<dbReference type="InterPro" id="IPR010065">
    <property type="entry name" value="AA_ABC_transptr_permease_3TM"/>
</dbReference>
<feature type="transmembrane region" description="Helical" evidence="9">
    <location>
        <begin position="268"/>
        <end position="288"/>
    </location>
</feature>
<dbReference type="PROSITE" id="PS50928">
    <property type="entry name" value="ABC_TM1"/>
    <property type="match status" value="1"/>
</dbReference>
<comment type="similarity">
    <text evidence="2">Belongs to the binding-protein-dependent transport system permease family. HisMQ subfamily.</text>
</comment>
<evidence type="ECO:0000256" key="7">
    <source>
        <dbReference type="ARBA" id="ARBA00022989"/>
    </source>
</evidence>
<dbReference type="GO" id="GO:0022857">
    <property type="term" value="F:transmembrane transporter activity"/>
    <property type="evidence" value="ECO:0007669"/>
    <property type="project" value="InterPro"/>
</dbReference>
<dbReference type="InterPro" id="IPR000515">
    <property type="entry name" value="MetI-like"/>
</dbReference>
<evidence type="ECO:0000259" key="10">
    <source>
        <dbReference type="PROSITE" id="PS50928"/>
    </source>
</evidence>
<dbReference type="AlphaFoldDB" id="A0A160TU22"/>
<dbReference type="EMBL" id="CZRL01000106">
    <property type="protein sequence ID" value="CUS54840.1"/>
    <property type="molecule type" value="Genomic_DNA"/>
</dbReference>
<evidence type="ECO:0000256" key="8">
    <source>
        <dbReference type="ARBA" id="ARBA00023136"/>
    </source>
</evidence>
<evidence type="ECO:0000256" key="1">
    <source>
        <dbReference type="ARBA" id="ARBA00004651"/>
    </source>
</evidence>
<keyword evidence="5 9" id="KW-0812">Transmembrane</keyword>
<keyword evidence="7 9" id="KW-1133">Transmembrane helix</keyword>
<protein>
    <submittedName>
        <fullName evidence="11">Amino acid ABC transporter, permease protein</fullName>
    </submittedName>
</protein>
<feature type="domain" description="ABC transmembrane type-1" evidence="10">
    <location>
        <begin position="71"/>
        <end position="287"/>
    </location>
</feature>
<evidence type="ECO:0000256" key="9">
    <source>
        <dbReference type="SAM" id="Phobius"/>
    </source>
</evidence>
<dbReference type="GO" id="GO:0043190">
    <property type="term" value="C:ATP-binding cassette (ABC) transporter complex"/>
    <property type="evidence" value="ECO:0007669"/>
    <property type="project" value="InterPro"/>
</dbReference>
<evidence type="ECO:0000256" key="5">
    <source>
        <dbReference type="ARBA" id="ARBA00022692"/>
    </source>
</evidence>
<dbReference type="GO" id="GO:0006865">
    <property type="term" value="P:amino acid transport"/>
    <property type="evidence" value="ECO:0007669"/>
    <property type="project" value="UniProtKB-KW"/>
</dbReference>
<keyword evidence="6" id="KW-0029">Amino-acid transport</keyword>
<dbReference type="NCBIfam" id="TIGR01726">
    <property type="entry name" value="HEQRo_perm_3TM"/>
    <property type="match status" value="1"/>
</dbReference>
<name>A0A160TU22_9ZZZZ</name>
<dbReference type="CDD" id="cd06261">
    <property type="entry name" value="TM_PBP2"/>
    <property type="match status" value="1"/>
</dbReference>
<dbReference type="Pfam" id="PF00528">
    <property type="entry name" value="BPD_transp_1"/>
    <property type="match status" value="1"/>
</dbReference>
<sequence length="299" mass="34046">MSARKSSNRTSLTLVIDVVVIAFVLVLVGYVFYKIETVLVYKWHWDFIPEYILRWDEDEQRYAPNLLLKGLLTTCRLAIWSMLLAAIIGVVMGVMRTSTRLFPRMISRLYVEFVRNMPPVVFIFIFYFFISSQLVPILGIDEISVKASPSTLAILEVILGPPELFSNVISGIFCLAIFEAAYITEIVRAGIQSIERGQIEAGQSIGLSRFHVLRWVILPQAVQRMVPPLAGQFITLIKDSSIVALISIQELTFLAQEVAVSTQHVFEIWIFVAGMYFCICYFLALLFGRLERRLSVYRA</sequence>
<feature type="transmembrane region" description="Helical" evidence="9">
    <location>
        <begin position="12"/>
        <end position="33"/>
    </location>
</feature>
<keyword evidence="3" id="KW-0813">Transport</keyword>
<dbReference type="PANTHER" id="PTHR30614:SF20">
    <property type="entry name" value="GLUTAMINE TRANSPORT SYSTEM PERMEASE PROTEIN GLNP"/>
    <property type="match status" value="1"/>
</dbReference>
<dbReference type="Gene3D" id="1.10.3720.10">
    <property type="entry name" value="MetI-like"/>
    <property type="match status" value="1"/>
</dbReference>
<evidence type="ECO:0000256" key="4">
    <source>
        <dbReference type="ARBA" id="ARBA00022475"/>
    </source>
</evidence>
<gene>
    <name evidence="11" type="ORF">MGWOODY_XGa1830</name>
</gene>
<proteinExistence type="inferred from homology"/>
<dbReference type="SUPFAM" id="SSF161098">
    <property type="entry name" value="MetI-like"/>
    <property type="match status" value="1"/>
</dbReference>
<dbReference type="InterPro" id="IPR035906">
    <property type="entry name" value="MetI-like_sf"/>
</dbReference>
<comment type="subcellular location">
    <subcellularLocation>
        <location evidence="1">Cell membrane</location>
        <topology evidence="1">Multi-pass membrane protein</topology>
    </subcellularLocation>
</comment>
<keyword evidence="4" id="KW-1003">Cell membrane</keyword>
<dbReference type="InterPro" id="IPR043429">
    <property type="entry name" value="ArtM/GltK/GlnP/TcyL/YhdX-like"/>
</dbReference>
<reference evidence="11" key="1">
    <citation type="submission" date="2015-10" db="EMBL/GenBank/DDBJ databases">
        <authorList>
            <person name="Gilbert D.G."/>
        </authorList>
    </citation>
    <scope>NUCLEOTIDE SEQUENCE</scope>
</reference>
<feature type="transmembrane region" description="Helical" evidence="9">
    <location>
        <begin position="77"/>
        <end position="99"/>
    </location>
</feature>
<evidence type="ECO:0000256" key="6">
    <source>
        <dbReference type="ARBA" id="ARBA00022970"/>
    </source>
</evidence>
<keyword evidence="8 9" id="KW-0472">Membrane</keyword>
<evidence type="ECO:0000313" key="11">
    <source>
        <dbReference type="EMBL" id="CUS54840.1"/>
    </source>
</evidence>
<feature type="transmembrane region" description="Helical" evidence="9">
    <location>
        <begin position="120"/>
        <end position="140"/>
    </location>
</feature>
<accession>A0A160TU22</accession>